<dbReference type="Gene3D" id="1.25.40.10">
    <property type="entry name" value="Tetratricopeptide repeat domain"/>
    <property type="match status" value="1"/>
</dbReference>
<dbReference type="GO" id="GO:0016020">
    <property type="term" value="C:membrane"/>
    <property type="evidence" value="ECO:0007669"/>
    <property type="project" value="UniProtKB-SubCell"/>
</dbReference>
<evidence type="ECO:0000256" key="1">
    <source>
        <dbReference type="ARBA" id="ARBA00004141"/>
    </source>
</evidence>
<dbReference type="Pfam" id="PF04893">
    <property type="entry name" value="Yip1"/>
    <property type="match status" value="1"/>
</dbReference>
<comment type="caution">
    <text evidence="7">The sequence shown here is derived from an EMBL/GenBank/DDBJ whole genome shotgun (WGS) entry which is preliminary data.</text>
</comment>
<proteinExistence type="predicted"/>
<dbReference type="InterPro" id="IPR006977">
    <property type="entry name" value="Yip1_dom"/>
</dbReference>
<organism evidence="7">
    <name type="scientific">bioreactor metagenome</name>
    <dbReference type="NCBI Taxonomy" id="1076179"/>
    <lineage>
        <taxon>unclassified sequences</taxon>
        <taxon>metagenomes</taxon>
        <taxon>ecological metagenomes</taxon>
    </lineage>
</organism>
<reference evidence="7" key="1">
    <citation type="submission" date="2019-08" db="EMBL/GenBank/DDBJ databases">
        <authorList>
            <person name="Kucharzyk K."/>
            <person name="Murdoch R.W."/>
            <person name="Higgins S."/>
            <person name="Loffler F."/>
        </authorList>
    </citation>
    <scope>NUCLEOTIDE SEQUENCE</scope>
</reference>
<evidence type="ECO:0000256" key="4">
    <source>
        <dbReference type="ARBA" id="ARBA00023136"/>
    </source>
</evidence>
<accession>A0A644ZFP0</accession>
<dbReference type="EMBL" id="VSSQ01008706">
    <property type="protein sequence ID" value="MPM39609.1"/>
    <property type="molecule type" value="Genomic_DNA"/>
</dbReference>
<feature type="domain" description="Yip1" evidence="6">
    <location>
        <begin position="146"/>
        <end position="314"/>
    </location>
</feature>
<sequence>MQIWYPTDYAALLHRASNTFRAGQYEESLSCWQEILRMNPATYMAHEGVASALFQLGRYQEAAVHARVISDRSLYSSCFWKLRSAWINEHIQSIVVICFGLMVVLIVLHQIRKKHDFLLPLKRAWAASKRKHPMLGRLIDDPLYQMRHPIDGVYYLKIRQRGSFGAAVVLYIAAFAVYLLCRAGTSFVFGGGFWLYSSPVAVSLIVLVPAALFVVGSYLISSINDGEGTLRQSFIAIGYSLSAFILFWPILAGLSWLFTYAELFQYQALQTLVLGYTGIMVFLAVKETHAYTPKKTVANLLLTLAFMVIAVLAAIILYILWKELFSFVLQILEEVKYRVFS</sequence>
<feature type="transmembrane region" description="Helical" evidence="5">
    <location>
        <begin position="297"/>
        <end position="321"/>
    </location>
</feature>
<evidence type="ECO:0000259" key="6">
    <source>
        <dbReference type="Pfam" id="PF04893"/>
    </source>
</evidence>
<keyword evidence="2 5" id="KW-0812">Transmembrane</keyword>
<dbReference type="AlphaFoldDB" id="A0A644ZFP0"/>
<gene>
    <name evidence="7" type="ORF">SDC9_86243</name>
</gene>
<feature type="transmembrane region" description="Helical" evidence="5">
    <location>
        <begin position="200"/>
        <end position="221"/>
    </location>
</feature>
<dbReference type="SUPFAM" id="SSF48452">
    <property type="entry name" value="TPR-like"/>
    <property type="match status" value="1"/>
</dbReference>
<dbReference type="InterPro" id="IPR011990">
    <property type="entry name" value="TPR-like_helical_dom_sf"/>
</dbReference>
<feature type="transmembrane region" description="Helical" evidence="5">
    <location>
        <begin position="90"/>
        <end position="108"/>
    </location>
</feature>
<keyword evidence="3 5" id="KW-1133">Transmembrane helix</keyword>
<evidence type="ECO:0000256" key="3">
    <source>
        <dbReference type="ARBA" id="ARBA00022989"/>
    </source>
</evidence>
<dbReference type="Pfam" id="PF13432">
    <property type="entry name" value="TPR_16"/>
    <property type="match status" value="1"/>
</dbReference>
<feature type="transmembrane region" description="Helical" evidence="5">
    <location>
        <begin position="264"/>
        <end position="285"/>
    </location>
</feature>
<feature type="transmembrane region" description="Helical" evidence="5">
    <location>
        <begin position="233"/>
        <end position="258"/>
    </location>
</feature>
<comment type="subcellular location">
    <subcellularLocation>
        <location evidence="1">Membrane</location>
        <topology evidence="1">Multi-pass membrane protein</topology>
    </subcellularLocation>
</comment>
<evidence type="ECO:0000256" key="5">
    <source>
        <dbReference type="SAM" id="Phobius"/>
    </source>
</evidence>
<evidence type="ECO:0000256" key="2">
    <source>
        <dbReference type="ARBA" id="ARBA00022692"/>
    </source>
</evidence>
<name>A0A644ZFP0_9ZZZZ</name>
<protein>
    <recommendedName>
        <fullName evidence="6">Yip1 domain-containing protein</fullName>
    </recommendedName>
</protein>
<feature type="transmembrane region" description="Helical" evidence="5">
    <location>
        <begin position="162"/>
        <end position="180"/>
    </location>
</feature>
<evidence type="ECO:0000313" key="7">
    <source>
        <dbReference type="EMBL" id="MPM39609.1"/>
    </source>
</evidence>
<keyword evidence="4 5" id="KW-0472">Membrane</keyword>